<dbReference type="AlphaFoldDB" id="A0A2W2BUL8"/>
<gene>
    <name evidence="1" type="ORF">C1I92_31570</name>
</gene>
<dbReference type="EMBL" id="POTW01000146">
    <property type="protein sequence ID" value="PZF79357.1"/>
    <property type="molecule type" value="Genomic_DNA"/>
</dbReference>
<sequence>MDAAHRNFAAARSVAARRPAFPVDFSWARLATSCSTASRRCFSVAPMGTAFRQARGRPRCRPTFTTLGPLPGDRIDRESDVVLLLLKETSSGLFRML</sequence>
<accession>A0A2W2BUL8</accession>
<dbReference type="RefSeq" id="WP_111258602.1">
    <property type="nucleotide sequence ID" value="NZ_POTW01000146.1"/>
</dbReference>
<dbReference type="Proteomes" id="UP000248764">
    <property type="component" value="Unassembled WGS sequence"/>
</dbReference>
<organism evidence="1 2">
    <name type="scientific">Jiangella anatolica</name>
    <dbReference type="NCBI Taxonomy" id="2670374"/>
    <lineage>
        <taxon>Bacteria</taxon>
        <taxon>Bacillati</taxon>
        <taxon>Actinomycetota</taxon>
        <taxon>Actinomycetes</taxon>
        <taxon>Jiangellales</taxon>
        <taxon>Jiangellaceae</taxon>
        <taxon>Jiangella</taxon>
    </lineage>
</organism>
<comment type="caution">
    <text evidence="1">The sequence shown here is derived from an EMBL/GenBank/DDBJ whole genome shotgun (WGS) entry which is preliminary data.</text>
</comment>
<proteinExistence type="predicted"/>
<evidence type="ECO:0000313" key="2">
    <source>
        <dbReference type="Proteomes" id="UP000248764"/>
    </source>
</evidence>
<protein>
    <submittedName>
        <fullName evidence="1">Uncharacterized protein</fullName>
    </submittedName>
</protein>
<name>A0A2W2BUL8_9ACTN</name>
<keyword evidence="2" id="KW-1185">Reference proteome</keyword>
<evidence type="ECO:0000313" key="1">
    <source>
        <dbReference type="EMBL" id="PZF79357.1"/>
    </source>
</evidence>
<reference evidence="1 2" key="1">
    <citation type="submission" date="2018-01" db="EMBL/GenBank/DDBJ databases">
        <title>Draft genome sequence of Jiangella sp. GTF31.</title>
        <authorList>
            <person name="Sahin N."/>
            <person name="Ay H."/>
            <person name="Saygin H."/>
        </authorList>
    </citation>
    <scope>NUCLEOTIDE SEQUENCE [LARGE SCALE GENOMIC DNA]</scope>
    <source>
        <strain evidence="1 2">GTF31</strain>
    </source>
</reference>